<accession>A0A372ZTR3</accession>
<dbReference type="InterPro" id="IPR000835">
    <property type="entry name" value="HTH_MarR-typ"/>
</dbReference>
<reference evidence="2 3" key="1">
    <citation type="submission" date="2018-08" db="EMBL/GenBank/DDBJ databases">
        <title>Diversity &amp; Physiological Properties of Lignin-Decomposing Actinobacteria from Soil.</title>
        <authorList>
            <person name="Roh S.G."/>
            <person name="Kim S.B."/>
        </authorList>
    </citation>
    <scope>NUCLEOTIDE SEQUENCE [LARGE SCALE GENOMIC DNA]</scope>
    <source>
        <strain evidence="2 3">MMS17-GH009</strain>
    </source>
</reference>
<dbReference type="PRINTS" id="PR00598">
    <property type="entry name" value="HTHMARR"/>
</dbReference>
<proteinExistence type="predicted"/>
<dbReference type="PANTHER" id="PTHR33164:SF99">
    <property type="entry name" value="MARR FAMILY REGULATORY PROTEIN"/>
    <property type="match status" value="1"/>
</dbReference>
<keyword evidence="3" id="KW-1185">Reference proteome</keyword>
<dbReference type="SUPFAM" id="SSF46785">
    <property type="entry name" value="Winged helix' DNA-binding domain"/>
    <property type="match status" value="1"/>
</dbReference>
<dbReference type="Proteomes" id="UP000263377">
    <property type="component" value="Unassembled WGS sequence"/>
</dbReference>
<dbReference type="GO" id="GO:0006950">
    <property type="term" value="P:response to stress"/>
    <property type="evidence" value="ECO:0007669"/>
    <property type="project" value="TreeGrafter"/>
</dbReference>
<sequence>MKLSIWSMRLSIVSSEPSPPGFELPLRLLLAFRTIIDELHERIAREGHPDLRPMHGFVFQAIGPHGTTATELGRRLGVTKQAAGKTIDGLEQLGYVERAADPADTRRKLVRLTARGVDCLLRSARIFDELREEWSAALGEEQLRQLEDGLRRLAPGDPFRLDTPRWFGAP</sequence>
<feature type="domain" description="HTH marR-type" evidence="1">
    <location>
        <begin position="21"/>
        <end position="155"/>
    </location>
</feature>
<dbReference type="SMART" id="SM00347">
    <property type="entry name" value="HTH_MARR"/>
    <property type="match status" value="1"/>
</dbReference>
<dbReference type="GO" id="GO:0003700">
    <property type="term" value="F:DNA-binding transcription factor activity"/>
    <property type="evidence" value="ECO:0007669"/>
    <property type="project" value="InterPro"/>
</dbReference>
<organism evidence="2 3">
    <name type="scientific">Kitasatospora xanthocidica</name>
    <dbReference type="NCBI Taxonomy" id="83382"/>
    <lineage>
        <taxon>Bacteria</taxon>
        <taxon>Bacillati</taxon>
        <taxon>Actinomycetota</taxon>
        <taxon>Actinomycetes</taxon>
        <taxon>Kitasatosporales</taxon>
        <taxon>Streptomycetaceae</taxon>
        <taxon>Kitasatospora</taxon>
    </lineage>
</organism>
<dbReference type="EMBL" id="QVIG01000001">
    <property type="protein sequence ID" value="RGD59286.1"/>
    <property type="molecule type" value="Genomic_DNA"/>
</dbReference>
<evidence type="ECO:0000313" key="2">
    <source>
        <dbReference type="EMBL" id="RGD59286.1"/>
    </source>
</evidence>
<gene>
    <name evidence="2" type="ORF">DR950_17185</name>
</gene>
<name>A0A372ZTR3_9ACTN</name>
<dbReference type="Pfam" id="PF12802">
    <property type="entry name" value="MarR_2"/>
    <property type="match status" value="1"/>
</dbReference>
<dbReference type="PROSITE" id="PS50995">
    <property type="entry name" value="HTH_MARR_2"/>
    <property type="match status" value="1"/>
</dbReference>
<dbReference type="InterPro" id="IPR036390">
    <property type="entry name" value="WH_DNA-bd_sf"/>
</dbReference>
<dbReference type="PANTHER" id="PTHR33164">
    <property type="entry name" value="TRANSCRIPTIONAL REGULATOR, MARR FAMILY"/>
    <property type="match status" value="1"/>
</dbReference>
<dbReference type="InterPro" id="IPR039422">
    <property type="entry name" value="MarR/SlyA-like"/>
</dbReference>
<dbReference type="InterPro" id="IPR036388">
    <property type="entry name" value="WH-like_DNA-bd_sf"/>
</dbReference>
<dbReference type="AlphaFoldDB" id="A0A372ZTR3"/>
<comment type="caution">
    <text evidence="2">The sequence shown here is derived from an EMBL/GenBank/DDBJ whole genome shotgun (WGS) entry which is preliminary data.</text>
</comment>
<evidence type="ECO:0000313" key="3">
    <source>
        <dbReference type="Proteomes" id="UP000263377"/>
    </source>
</evidence>
<evidence type="ECO:0000259" key="1">
    <source>
        <dbReference type="PROSITE" id="PS50995"/>
    </source>
</evidence>
<protein>
    <submittedName>
        <fullName evidence="2">MarR family transcriptional regulator</fullName>
    </submittedName>
</protein>
<dbReference type="Gene3D" id="1.10.10.10">
    <property type="entry name" value="Winged helix-like DNA-binding domain superfamily/Winged helix DNA-binding domain"/>
    <property type="match status" value="1"/>
</dbReference>